<feature type="transmembrane region" description="Helical" evidence="1">
    <location>
        <begin position="157"/>
        <end position="176"/>
    </location>
</feature>
<name>A0A0C3S0T0_PHLG1</name>
<gene>
    <name evidence="3" type="ORF">PHLGIDRAFT_377084</name>
</gene>
<feature type="domain" description="DUF6533" evidence="2">
    <location>
        <begin position="15"/>
        <end position="60"/>
    </location>
</feature>
<reference evidence="3 4" key="1">
    <citation type="journal article" date="2014" name="PLoS Genet.">
        <title>Analysis of the Phlebiopsis gigantea genome, transcriptome and secretome provides insight into its pioneer colonization strategies of wood.</title>
        <authorList>
            <person name="Hori C."/>
            <person name="Ishida T."/>
            <person name="Igarashi K."/>
            <person name="Samejima M."/>
            <person name="Suzuki H."/>
            <person name="Master E."/>
            <person name="Ferreira P."/>
            <person name="Ruiz-Duenas F.J."/>
            <person name="Held B."/>
            <person name="Canessa P."/>
            <person name="Larrondo L.F."/>
            <person name="Schmoll M."/>
            <person name="Druzhinina I.S."/>
            <person name="Kubicek C.P."/>
            <person name="Gaskell J.A."/>
            <person name="Kersten P."/>
            <person name="St John F."/>
            <person name="Glasner J."/>
            <person name="Sabat G."/>
            <person name="Splinter BonDurant S."/>
            <person name="Syed K."/>
            <person name="Yadav J."/>
            <person name="Mgbeahuruike A.C."/>
            <person name="Kovalchuk A."/>
            <person name="Asiegbu F.O."/>
            <person name="Lackner G."/>
            <person name="Hoffmeister D."/>
            <person name="Rencoret J."/>
            <person name="Gutierrez A."/>
            <person name="Sun H."/>
            <person name="Lindquist E."/>
            <person name="Barry K."/>
            <person name="Riley R."/>
            <person name="Grigoriev I.V."/>
            <person name="Henrissat B."/>
            <person name="Kues U."/>
            <person name="Berka R.M."/>
            <person name="Martinez A.T."/>
            <person name="Covert S.F."/>
            <person name="Blanchette R.A."/>
            <person name="Cullen D."/>
        </authorList>
    </citation>
    <scope>NUCLEOTIDE SEQUENCE [LARGE SCALE GENOMIC DNA]</scope>
    <source>
        <strain evidence="3 4">11061_1 CR5-6</strain>
    </source>
</reference>
<keyword evidence="1" id="KW-1133">Transmembrane helix</keyword>
<keyword evidence="4" id="KW-1185">Reference proteome</keyword>
<feature type="transmembrane region" description="Helical" evidence="1">
    <location>
        <begin position="197"/>
        <end position="215"/>
    </location>
</feature>
<feature type="transmembrane region" description="Helical" evidence="1">
    <location>
        <begin position="114"/>
        <end position="137"/>
    </location>
</feature>
<organism evidence="3 4">
    <name type="scientific">Phlebiopsis gigantea (strain 11061_1 CR5-6)</name>
    <name type="common">White-rot fungus</name>
    <name type="synonym">Peniophora gigantea</name>
    <dbReference type="NCBI Taxonomy" id="745531"/>
    <lineage>
        <taxon>Eukaryota</taxon>
        <taxon>Fungi</taxon>
        <taxon>Dikarya</taxon>
        <taxon>Basidiomycota</taxon>
        <taxon>Agaricomycotina</taxon>
        <taxon>Agaricomycetes</taxon>
        <taxon>Polyporales</taxon>
        <taxon>Phanerochaetaceae</taxon>
        <taxon>Phlebiopsis</taxon>
    </lineage>
</organism>
<keyword evidence="1" id="KW-0472">Membrane</keyword>
<evidence type="ECO:0000256" key="1">
    <source>
        <dbReference type="SAM" id="Phobius"/>
    </source>
</evidence>
<proteinExistence type="predicted"/>
<protein>
    <recommendedName>
        <fullName evidence="2">DUF6533 domain-containing protein</fullName>
    </recommendedName>
</protein>
<dbReference type="HOGENOM" id="CLU_035509_10_1_1"/>
<evidence type="ECO:0000313" key="3">
    <source>
        <dbReference type="EMBL" id="KIP08571.1"/>
    </source>
</evidence>
<sequence length="228" mass="25873">MRPPTDAELALEVTYSTVCATAWILWDTGIHFDVEIECIWQRPASWVKWAYAFIRYAPILHGGALLTLNSNAQFSASGCRGWIYEQLIFEELLTIAVECVLVVRLYVLYNQNKYILWAILLAFIAEVAVMVVSLPIVLPKMSFRPDCLVTSVPGFFAAPWLSSLAFETFLFILTLVKFCQNITRRQSSILFIFIRDGTWAFALIFATMLLNMLMYKLSNTPLVGVGYG</sequence>
<dbReference type="Proteomes" id="UP000053257">
    <property type="component" value="Unassembled WGS sequence"/>
</dbReference>
<accession>A0A0C3S0T0</accession>
<dbReference type="OrthoDB" id="2637653at2759"/>
<dbReference type="AlphaFoldDB" id="A0A0C3S0T0"/>
<keyword evidence="1" id="KW-0812">Transmembrane</keyword>
<dbReference type="Pfam" id="PF20151">
    <property type="entry name" value="DUF6533"/>
    <property type="match status" value="1"/>
</dbReference>
<evidence type="ECO:0000259" key="2">
    <source>
        <dbReference type="Pfam" id="PF20151"/>
    </source>
</evidence>
<dbReference type="InterPro" id="IPR045340">
    <property type="entry name" value="DUF6533"/>
</dbReference>
<evidence type="ECO:0000313" key="4">
    <source>
        <dbReference type="Proteomes" id="UP000053257"/>
    </source>
</evidence>
<dbReference type="EMBL" id="KN840478">
    <property type="protein sequence ID" value="KIP08571.1"/>
    <property type="molecule type" value="Genomic_DNA"/>
</dbReference>